<reference evidence="1" key="1">
    <citation type="submission" date="2021-02" db="EMBL/GenBank/DDBJ databases">
        <authorList>
            <person name="Dougan E. K."/>
            <person name="Rhodes N."/>
            <person name="Thang M."/>
            <person name="Chan C."/>
        </authorList>
    </citation>
    <scope>NUCLEOTIDE SEQUENCE</scope>
</reference>
<name>A0A812WW35_9DINO</name>
<dbReference type="AlphaFoldDB" id="A0A812WW35"/>
<evidence type="ECO:0000313" key="1">
    <source>
        <dbReference type="EMBL" id="CAE7688115.1"/>
    </source>
</evidence>
<accession>A0A812WW35</accession>
<proteinExistence type="predicted"/>
<dbReference type="EMBL" id="CAJNJA010034141">
    <property type="protein sequence ID" value="CAE7688115.1"/>
    <property type="molecule type" value="Genomic_DNA"/>
</dbReference>
<dbReference type="OrthoDB" id="406663at2759"/>
<protein>
    <submittedName>
        <fullName evidence="1">Uncharacterized protein</fullName>
    </submittedName>
</protein>
<keyword evidence="2" id="KW-1185">Reference proteome</keyword>
<evidence type="ECO:0000313" key="2">
    <source>
        <dbReference type="Proteomes" id="UP000601435"/>
    </source>
</evidence>
<gene>
    <name evidence="1" type="ORF">SNEC2469_LOCUS19818</name>
</gene>
<organism evidence="1 2">
    <name type="scientific">Symbiodinium necroappetens</name>
    <dbReference type="NCBI Taxonomy" id="1628268"/>
    <lineage>
        <taxon>Eukaryota</taxon>
        <taxon>Sar</taxon>
        <taxon>Alveolata</taxon>
        <taxon>Dinophyceae</taxon>
        <taxon>Suessiales</taxon>
        <taxon>Symbiodiniaceae</taxon>
        <taxon>Symbiodinium</taxon>
    </lineage>
</organism>
<comment type="caution">
    <text evidence="1">The sequence shown here is derived from an EMBL/GenBank/DDBJ whole genome shotgun (WGS) entry which is preliminary data.</text>
</comment>
<sequence>MVRSGREAPGPELCADCAEGQQEHCGLYMQGAIQCCAPFGSCASEEVVVCTSSGEVENVEGFMHVIDEEEDVPLLSCTRGLVTIADYVTELQPEEDGVDAFPLPHPATSSMPPDGFTATVATQSVTFTAVVPADGSPILVEIQDFKLEVKAPPESRPGERVTFDLSAPPKYQVKVPPGFSSGGCIRYLDSQGRSVQFQIPAGKGPGDSFTVLPTCMVVLVPPSVQAGEFLAFKGQGNWKDSWLAVMVPPEIAPGGHFPVRLPPKEKRTGTLTNKDLNAISIFGFKV</sequence>
<dbReference type="Proteomes" id="UP000601435">
    <property type="component" value="Unassembled WGS sequence"/>
</dbReference>